<dbReference type="AlphaFoldDB" id="A0A4S4NAV3"/>
<comment type="caution">
    <text evidence="1">The sequence shown here is derived from an EMBL/GenBank/DDBJ whole genome shotgun (WGS) entry which is preliminary data.</text>
</comment>
<gene>
    <name evidence="1" type="ORF">E4Z66_12030</name>
</gene>
<evidence type="ECO:0000313" key="2">
    <source>
        <dbReference type="Proteomes" id="UP000306602"/>
    </source>
</evidence>
<organism evidence="1 2">
    <name type="scientific">Aliishimia ponticola</name>
    <dbReference type="NCBI Taxonomy" id="2499833"/>
    <lineage>
        <taxon>Bacteria</taxon>
        <taxon>Pseudomonadati</taxon>
        <taxon>Pseudomonadota</taxon>
        <taxon>Alphaproteobacteria</taxon>
        <taxon>Rhodobacterales</taxon>
        <taxon>Paracoccaceae</taxon>
        <taxon>Aliishimia</taxon>
    </lineage>
</organism>
<name>A0A4S4NAV3_9RHOB</name>
<keyword evidence="2" id="KW-1185">Reference proteome</keyword>
<dbReference type="EMBL" id="SRKY01000003">
    <property type="protein sequence ID" value="THH35805.1"/>
    <property type="molecule type" value="Genomic_DNA"/>
</dbReference>
<proteinExistence type="predicted"/>
<sequence>MGQPRWHILRDGEAVILCRHLPPRFDMTARTVLPGGSAVRLAHQIRQDMWRALQRVRGFSPVVRLTPISAGWQVEAGGRVPAANEDLVAQVQAVLDDKQRRTRWVQFAQRGEGA</sequence>
<evidence type="ECO:0000313" key="1">
    <source>
        <dbReference type="EMBL" id="THH35805.1"/>
    </source>
</evidence>
<dbReference type="Proteomes" id="UP000306602">
    <property type="component" value="Unassembled WGS sequence"/>
</dbReference>
<protein>
    <submittedName>
        <fullName evidence="1">Uncharacterized protein</fullName>
    </submittedName>
</protein>
<accession>A0A4S4NAV3</accession>
<dbReference type="OrthoDB" id="7658483at2"/>
<dbReference type="RefSeq" id="WP_136463274.1">
    <property type="nucleotide sequence ID" value="NZ_SRKY01000003.1"/>
</dbReference>
<reference evidence="1 2" key="1">
    <citation type="submission" date="2019-04" db="EMBL/GenBank/DDBJ databases">
        <title>Shimia ponticola sp. nov., isolated from seawater.</title>
        <authorList>
            <person name="Kim Y.-O."/>
            <person name="Yoon J.-H."/>
        </authorList>
    </citation>
    <scope>NUCLEOTIDE SEQUENCE [LARGE SCALE GENOMIC DNA]</scope>
    <source>
        <strain evidence="1 2">MYP11</strain>
    </source>
</reference>